<evidence type="ECO:0000313" key="2">
    <source>
        <dbReference type="EMBL" id="KKL92291.1"/>
    </source>
</evidence>
<feature type="transmembrane region" description="Helical" evidence="1">
    <location>
        <begin position="14"/>
        <end position="32"/>
    </location>
</feature>
<feature type="non-terminal residue" evidence="2">
    <location>
        <position position="210"/>
    </location>
</feature>
<gene>
    <name evidence="2" type="ORF">LCGC14_1886170</name>
</gene>
<accession>A0A0F9GP84</accession>
<evidence type="ECO:0000256" key="1">
    <source>
        <dbReference type="SAM" id="Phobius"/>
    </source>
</evidence>
<keyword evidence="1" id="KW-0472">Membrane</keyword>
<dbReference type="EMBL" id="LAZR01019506">
    <property type="protein sequence ID" value="KKL92291.1"/>
    <property type="molecule type" value="Genomic_DNA"/>
</dbReference>
<reference evidence="2" key="1">
    <citation type="journal article" date="2015" name="Nature">
        <title>Complex archaea that bridge the gap between prokaryotes and eukaryotes.</title>
        <authorList>
            <person name="Spang A."/>
            <person name="Saw J.H."/>
            <person name="Jorgensen S.L."/>
            <person name="Zaremba-Niedzwiedzka K."/>
            <person name="Martijn J."/>
            <person name="Lind A.E."/>
            <person name="van Eijk R."/>
            <person name="Schleper C."/>
            <person name="Guy L."/>
            <person name="Ettema T.J."/>
        </authorList>
    </citation>
    <scope>NUCLEOTIDE SEQUENCE</scope>
</reference>
<name>A0A0F9GP84_9ZZZZ</name>
<sequence>MNISGFLKSKSEQFSLLYGLYLILYFILVLGINIDFILYYIITAIIAVMLALITIIFQLEVKIDDFFFKFRKSIDTKIYEIMEKIWKKSLNEYDCINDCNHLKETKCDYNFDIDDFKVQLICMNRVFYPIINSDKEIVLNKSFIYQGFLNYYICIIFLLISILSPLFVNLTIVFRLSGTLKVKKLLITDISLQIFCIFLFISFQKVKNFA</sequence>
<feature type="transmembrane region" description="Helical" evidence="1">
    <location>
        <begin position="185"/>
        <end position="203"/>
    </location>
</feature>
<feature type="transmembrane region" description="Helical" evidence="1">
    <location>
        <begin position="149"/>
        <end position="173"/>
    </location>
</feature>
<keyword evidence="1" id="KW-1133">Transmembrane helix</keyword>
<proteinExistence type="predicted"/>
<protein>
    <submittedName>
        <fullName evidence="2">Uncharacterized protein</fullName>
    </submittedName>
</protein>
<dbReference type="AlphaFoldDB" id="A0A0F9GP84"/>
<comment type="caution">
    <text evidence="2">The sequence shown here is derived from an EMBL/GenBank/DDBJ whole genome shotgun (WGS) entry which is preliminary data.</text>
</comment>
<feature type="transmembrane region" description="Helical" evidence="1">
    <location>
        <begin position="38"/>
        <end position="59"/>
    </location>
</feature>
<keyword evidence="1" id="KW-0812">Transmembrane</keyword>
<organism evidence="2">
    <name type="scientific">marine sediment metagenome</name>
    <dbReference type="NCBI Taxonomy" id="412755"/>
    <lineage>
        <taxon>unclassified sequences</taxon>
        <taxon>metagenomes</taxon>
        <taxon>ecological metagenomes</taxon>
    </lineage>
</organism>